<gene>
    <name evidence="2" type="ORF">LUA448_LOCUS16126</name>
</gene>
<accession>A0A817YZD3</accession>
<proteinExistence type="predicted"/>
<evidence type="ECO:0000256" key="1">
    <source>
        <dbReference type="SAM" id="MobiDB-lite"/>
    </source>
</evidence>
<sequence>MNLNTLPGEVLFYSNDQFYQFIENCLGVDQMNLLKVQSIKNIRTLIKIPDIFSALTIKCKELADLKSRLCFVDEDNNSIIIKVGVKMDFDNLIAILKEKDYKYLKGTKKSKSSSSSTTNSLVSNTFVLNTTNSNIIDSPLISIPTTAINLMSVNDYIQVIANSIEKYSINTFQNIILKHDDACMIHLNQSGTCIDGYIKCHCKSAIKLPFRLNTKSFQLSHYFKHLKHSLCSMMKKKRQELKKNSNLSHNINQNNILPSLDDEINFDEDSMDNLNENSQITTNKPISTYSDSSKEKRPTSSLLDSDILEIQRIKNVRILLQIPDVFSFFQKNNKDILKLKEQACFIDDDPSCVVRPGIRSNIEQFIELLKNHYKPITEPNHAQGENSCMCGFLNINNGNTEHQSKSFVHIFCEDSTSVVSSVSCDSKTNCFICFAPKLVNGLPLINQFQTNSFNELQEWSQELEKSKSINANLIEPLLNKSSSLIHSRSYIIASYGSDNKYSVKSDVFPDDRENFSSCVKITSNDVLNLLKDMNAKGTYIYRYLLKLVIITYIEADTDIFVRLCYGWILAFSYRMWWCSIQLEETYSQQEKDNHFITRAAWLSVEINIHCLTSLIILVLQGVLPSSSLHTHLFSSQPCESTFRSARALSSTFSSITSFSVSQFLNKIEKIAILNHFKSTEGDDVKCPLKFPIHHKNKHKKRISSTTSLSSASTTINDIEKIIIKAYHEAKKIMNSLHLLQILEENDLGDIQKLNSFVFDQLDSKYKVDYCYFNEIDLQDSADDTNNIQNDTEKDVQIEGYYSDDDNPDDYHFITSKETFQGMKILDKIDLTKKNIYFHIMINNKPKYLHKQTAARLLTSSKNCLSSDRLTRVQQTNKQK</sequence>
<evidence type="ECO:0000313" key="3">
    <source>
        <dbReference type="Proteomes" id="UP000663833"/>
    </source>
</evidence>
<feature type="compositionally biased region" description="Polar residues" evidence="1">
    <location>
        <begin position="272"/>
        <end position="291"/>
    </location>
</feature>
<name>A0A817YZD3_9BILA</name>
<reference evidence="2" key="1">
    <citation type="submission" date="2021-02" db="EMBL/GenBank/DDBJ databases">
        <authorList>
            <person name="Nowell W R."/>
        </authorList>
    </citation>
    <scope>NUCLEOTIDE SEQUENCE</scope>
</reference>
<protein>
    <submittedName>
        <fullName evidence="2">Uncharacterized protein</fullName>
    </submittedName>
</protein>
<comment type="caution">
    <text evidence="2">The sequence shown here is derived from an EMBL/GenBank/DDBJ whole genome shotgun (WGS) entry which is preliminary data.</text>
</comment>
<dbReference type="AlphaFoldDB" id="A0A817YZD3"/>
<dbReference type="EMBL" id="CAJNYD010001997">
    <property type="protein sequence ID" value="CAF3385063.1"/>
    <property type="molecule type" value="Genomic_DNA"/>
</dbReference>
<evidence type="ECO:0000313" key="2">
    <source>
        <dbReference type="EMBL" id="CAF3385063.1"/>
    </source>
</evidence>
<organism evidence="2 3">
    <name type="scientific">Rotaria socialis</name>
    <dbReference type="NCBI Taxonomy" id="392032"/>
    <lineage>
        <taxon>Eukaryota</taxon>
        <taxon>Metazoa</taxon>
        <taxon>Spiralia</taxon>
        <taxon>Gnathifera</taxon>
        <taxon>Rotifera</taxon>
        <taxon>Eurotatoria</taxon>
        <taxon>Bdelloidea</taxon>
        <taxon>Philodinida</taxon>
        <taxon>Philodinidae</taxon>
        <taxon>Rotaria</taxon>
    </lineage>
</organism>
<feature type="region of interest" description="Disordered" evidence="1">
    <location>
        <begin position="271"/>
        <end position="299"/>
    </location>
</feature>
<dbReference type="Proteomes" id="UP000663833">
    <property type="component" value="Unassembled WGS sequence"/>
</dbReference>